<keyword evidence="3" id="KW-0812">Transmembrane</keyword>
<keyword evidence="3" id="KW-1133">Transmembrane helix</keyword>
<organism evidence="4 5">
    <name type="scientific">Thermohalobaculum xanthum</name>
    <dbReference type="NCBI Taxonomy" id="2753746"/>
    <lineage>
        <taxon>Bacteria</taxon>
        <taxon>Pseudomonadati</taxon>
        <taxon>Pseudomonadota</taxon>
        <taxon>Alphaproteobacteria</taxon>
        <taxon>Rhodobacterales</taxon>
        <taxon>Paracoccaceae</taxon>
        <taxon>Thermohalobaculum</taxon>
    </lineage>
</organism>
<feature type="transmembrane region" description="Helical" evidence="3">
    <location>
        <begin position="62"/>
        <end position="84"/>
    </location>
</feature>
<feature type="transmembrane region" description="Helical" evidence="3">
    <location>
        <begin position="36"/>
        <end position="56"/>
    </location>
</feature>
<protein>
    <submittedName>
        <fullName evidence="4">TIGR02302 family protein</fullName>
    </submittedName>
</protein>
<comment type="caution">
    <text evidence="4">The sequence shown here is derived from an EMBL/GenBank/DDBJ whole genome shotgun (WGS) entry which is preliminary data.</text>
</comment>
<gene>
    <name evidence="4" type="ORF">H0I76_09305</name>
</gene>
<keyword evidence="3" id="KW-0472">Membrane</keyword>
<dbReference type="Proteomes" id="UP000655420">
    <property type="component" value="Unassembled WGS sequence"/>
</dbReference>
<feature type="compositionally biased region" description="Basic and acidic residues" evidence="2">
    <location>
        <begin position="827"/>
        <end position="838"/>
    </location>
</feature>
<evidence type="ECO:0000256" key="2">
    <source>
        <dbReference type="SAM" id="MobiDB-lite"/>
    </source>
</evidence>
<dbReference type="NCBIfam" id="TIGR02302">
    <property type="entry name" value="aProt_lowcomp"/>
    <property type="match status" value="1"/>
</dbReference>
<feature type="compositionally biased region" description="Low complexity" evidence="2">
    <location>
        <begin position="661"/>
        <end position="674"/>
    </location>
</feature>
<feature type="compositionally biased region" description="Gly residues" evidence="2">
    <location>
        <begin position="682"/>
        <end position="712"/>
    </location>
</feature>
<feature type="transmembrane region" description="Helical" evidence="3">
    <location>
        <begin position="156"/>
        <end position="173"/>
    </location>
</feature>
<evidence type="ECO:0000256" key="1">
    <source>
        <dbReference type="SAM" id="Coils"/>
    </source>
</evidence>
<reference evidence="4" key="1">
    <citation type="submission" date="2020-12" db="EMBL/GenBank/DDBJ databases">
        <title>Bacterial taxonomy.</title>
        <authorList>
            <person name="Pan X."/>
        </authorList>
    </citation>
    <scope>NUCLEOTIDE SEQUENCE</scope>
    <source>
        <strain evidence="4">M0105</strain>
    </source>
</reference>
<keyword evidence="5" id="KW-1185">Reference proteome</keyword>
<name>A0A8J7M6C8_9RHOB</name>
<dbReference type="EMBL" id="JAEHHL010000005">
    <property type="protein sequence ID" value="MBK0399386.1"/>
    <property type="molecule type" value="Genomic_DNA"/>
</dbReference>
<sequence>MARFTFRDGTRATSLRLRRLIAASRRALAAERLARAFWPFTSTLMVSVALVLLGLFERLPAPWHTAGLAAMGLGLAAALVHGIWRFRAPGEAEARARLDADAPERPLATLADRLAAGAGDDRARAVWLEHQRRAEAAAERLAAAPPDLRLARYDRWAVRLAAPVMLMAGIMAADGRWADRLASLSAPPAAKAQSEGAAAARGPMAEAWATPPAYTGLKTVYLATDGAPRGDFVLPAGTEITLRVTDLDEPPVLGGDAGMTTAGFVSPGAGLSELSGVLERSGRIEIEGGGETLASWNIVVTPDTPPEIEMPQTPVAALTGALEVFFTARDDYGVVSAWGEIVPPGGMSENRGVSLEPLTFALPLPITGDPREVSDSTMHDFGEHPWAGGPVELTLHAEDGAGQVGTYGPVRIMLPGRNFRHPLARALVEQRRELALDFGQAGRVLDVLQAVTRRPDEVFEEKYAAFLGTNAAIRRLALAMVDETLAAEAPAVMEYLWLAALDLEGGDLANALERLRQAQERLRDALENGTDEQVAAAIEELREAIQQYLEEMVRQALENGLDPSQQQQQGQQGNEMTQQDLDEMLDELQRRAEGGLRDQARDMLSQLQRMLENLQAGRMQPGQQGSQGQQALQQLQELIERQRDLADRTFGEARRERREGSGQNQQGGQQPRQGESGREGEGQFGDGRGSGEQGQGREPGGGQRDGGRGQQGLAGEQEALRQLLDELSRGVPGGTGGDELRRALEDAGRAMGDARDDLQDGEPGAAVDDQMEALDRLNEGASALAEALRQQGQGDVNTTGRRGRGEAADNREADPFDRPAGSYGAIDGRDTGVPDRSAIDRARELLEELRRRAGEPMRPQIELDYLDRLIDRF</sequence>
<evidence type="ECO:0000313" key="5">
    <source>
        <dbReference type="Proteomes" id="UP000655420"/>
    </source>
</evidence>
<feature type="compositionally biased region" description="Basic and acidic residues" evidence="2">
    <location>
        <begin position="738"/>
        <end position="758"/>
    </location>
</feature>
<dbReference type="InterPro" id="IPR012683">
    <property type="entry name" value="CHP02302_TM"/>
</dbReference>
<evidence type="ECO:0000256" key="3">
    <source>
        <dbReference type="SAM" id="Phobius"/>
    </source>
</evidence>
<dbReference type="RefSeq" id="WP_200609595.1">
    <property type="nucleotide sequence ID" value="NZ_JAEHHL010000005.1"/>
</dbReference>
<feature type="region of interest" description="Disordered" evidence="2">
    <location>
        <begin position="652"/>
        <end position="838"/>
    </location>
</feature>
<feature type="coiled-coil region" evidence="1">
    <location>
        <begin position="508"/>
        <end position="558"/>
    </location>
</feature>
<dbReference type="Pfam" id="PF13779">
    <property type="entry name" value="DUF4175"/>
    <property type="match status" value="1"/>
</dbReference>
<feature type="compositionally biased region" description="Basic and acidic residues" evidence="2">
    <location>
        <begin position="803"/>
        <end position="817"/>
    </location>
</feature>
<keyword evidence="1" id="KW-0175">Coiled coil</keyword>
<proteinExistence type="predicted"/>
<dbReference type="AlphaFoldDB" id="A0A8J7M6C8"/>
<evidence type="ECO:0000313" key="4">
    <source>
        <dbReference type="EMBL" id="MBK0399386.1"/>
    </source>
</evidence>
<accession>A0A8J7M6C8</accession>
<feature type="compositionally biased region" description="Polar residues" evidence="2">
    <location>
        <begin position="790"/>
        <end position="800"/>
    </location>
</feature>